<accession>A0ABY9BCZ1</accession>
<dbReference type="EMBL" id="CP126648">
    <property type="protein sequence ID" value="WJZ80210.1"/>
    <property type="molecule type" value="Genomic_DNA"/>
</dbReference>
<dbReference type="Gene3D" id="3.40.1810.10">
    <property type="entry name" value="Transcription factor, MADS-box"/>
    <property type="match status" value="1"/>
</dbReference>
<evidence type="ECO:0000256" key="1">
    <source>
        <dbReference type="SAM" id="Coils"/>
    </source>
</evidence>
<proteinExistence type="predicted"/>
<organism evidence="3 4">
    <name type="scientific">Vitis vinifera</name>
    <name type="common">Grape</name>
    <dbReference type="NCBI Taxonomy" id="29760"/>
    <lineage>
        <taxon>Eukaryota</taxon>
        <taxon>Viridiplantae</taxon>
        <taxon>Streptophyta</taxon>
        <taxon>Embryophyta</taxon>
        <taxon>Tracheophyta</taxon>
        <taxon>Spermatophyta</taxon>
        <taxon>Magnoliopsida</taxon>
        <taxon>eudicotyledons</taxon>
        <taxon>Gunneridae</taxon>
        <taxon>Pentapetalae</taxon>
        <taxon>rosids</taxon>
        <taxon>Vitales</taxon>
        <taxon>Vitaceae</taxon>
        <taxon>Viteae</taxon>
        <taxon>Vitis</taxon>
    </lineage>
</organism>
<feature type="coiled-coil region" evidence="1">
    <location>
        <begin position="86"/>
        <end position="113"/>
    </location>
</feature>
<reference evidence="3 4" key="1">
    <citation type="journal article" date="2023" name="Hortic Res">
        <title>The complete reference genome for grapevine (Vitis vinifera L.) genetics and breeding.</title>
        <authorList>
            <person name="Shi X."/>
            <person name="Cao S."/>
            <person name="Wang X."/>
            <person name="Huang S."/>
            <person name="Wang Y."/>
            <person name="Liu Z."/>
            <person name="Liu W."/>
            <person name="Leng X."/>
            <person name="Peng Y."/>
            <person name="Wang N."/>
            <person name="Wang Y."/>
            <person name="Ma Z."/>
            <person name="Xu X."/>
            <person name="Zhang F."/>
            <person name="Xue H."/>
            <person name="Zhong H."/>
            <person name="Wang Y."/>
            <person name="Zhang K."/>
            <person name="Velt A."/>
            <person name="Avia K."/>
            <person name="Holtgrawe D."/>
            <person name="Grimplet J."/>
            <person name="Matus J.T."/>
            <person name="Ware D."/>
            <person name="Wu X."/>
            <person name="Wang H."/>
            <person name="Liu C."/>
            <person name="Fang Y."/>
            <person name="Rustenholz C."/>
            <person name="Cheng Z."/>
            <person name="Xiao H."/>
            <person name="Zhou Y."/>
        </authorList>
    </citation>
    <scope>NUCLEOTIDE SEQUENCE [LARGE SCALE GENOMIC DNA]</scope>
    <source>
        <strain evidence="4">cv. Pinot noir / PN40024</strain>
        <tissue evidence="3">Leaf</tissue>
    </source>
</reference>
<dbReference type="InterPro" id="IPR002487">
    <property type="entry name" value="TF_Kbox"/>
</dbReference>
<keyword evidence="1" id="KW-0175">Coiled coil</keyword>
<keyword evidence="4" id="KW-1185">Reference proteome</keyword>
<sequence>MTINLNVLGVFIENEIGGNLNSTSVISMKRGTSSLRKPKLLKKTAFIIFSCIGKLSEYCSLPSSMEQIIRRYQRVTGTHISKQDNRDQRHNELARMRNEKHNLQLNLQRNTDDDLSFIQFKEFDELEQQLEHSIKKVGARNI</sequence>
<name>A0ABY9BCZ1_VITVI</name>
<gene>
    <name evidence="3" type="ORF">VitviT2T_000146</name>
</gene>
<dbReference type="SUPFAM" id="SSF55455">
    <property type="entry name" value="SRF-like"/>
    <property type="match status" value="1"/>
</dbReference>
<feature type="domain" description="K-box" evidence="2">
    <location>
        <begin position="82"/>
        <end position="139"/>
    </location>
</feature>
<evidence type="ECO:0000313" key="4">
    <source>
        <dbReference type="Proteomes" id="UP001227230"/>
    </source>
</evidence>
<dbReference type="Proteomes" id="UP001227230">
    <property type="component" value="Chromosome 1"/>
</dbReference>
<evidence type="ECO:0000313" key="3">
    <source>
        <dbReference type="EMBL" id="WJZ80210.1"/>
    </source>
</evidence>
<dbReference type="InterPro" id="IPR036879">
    <property type="entry name" value="TF_MADSbox_sf"/>
</dbReference>
<evidence type="ECO:0000259" key="2">
    <source>
        <dbReference type="Pfam" id="PF01486"/>
    </source>
</evidence>
<dbReference type="Pfam" id="PF01486">
    <property type="entry name" value="K-box"/>
    <property type="match status" value="1"/>
</dbReference>
<protein>
    <recommendedName>
        <fullName evidence="2">K-box domain-containing protein</fullName>
    </recommendedName>
</protein>